<feature type="domain" description="Putative DNA-binding" evidence="2">
    <location>
        <begin position="74"/>
        <end position="149"/>
    </location>
</feature>
<dbReference type="KEGG" id="vbh:CMV30_02535"/>
<name>A0A290Q3Q1_9BACT</name>
<keyword evidence="4" id="KW-1185">Reference proteome</keyword>
<dbReference type="AlphaFoldDB" id="A0A290Q3Q1"/>
<accession>A0A290Q3Q1</accession>
<dbReference type="Gene3D" id="1.10.150.690">
    <property type="entry name" value="DUF2063"/>
    <property type="match status" value="1"/>
</dbReference>
<dbReference type="OrthoDB" id="192286at2"/>
<dbReference type="Pfam" id="PF09836">
    <property type="entry name" value="DUF2063"/>
    <property type="match status" value="1"/>
</dbReference>
<dbReference type="InterPro" id="IPR044922">
    <property type="entry name" value="DUF2063_N_sf"/>
</dbReference>
<proteinExistence type="predicted"/>
<evidence type="ECO:0000259" key="2">
    <source>
        <dbReference type="Pfam" id="PF09836"/>
    </source>
</evidence>
<dbReference type="RefSeq" id="WP_096054562.1">
    <property type="nucleotide sequence ID" value="NZ_CP023344.1"/>
</dbReference>
<reference evidence="3 4" key="1">
    <citation type="submission" date="2017-09" db="EMBL/GenBank/DDBJ databases">
        <title>Complete genome sequence of Verrucomicrobial strain HZ-65, isolated from freshwater.</title>
        <authorList>
            <person name="Choi A."/>
        </authorList>
    </citation>
    <scope>NUCLEOTIDE SEQUENCE [LARGE SCALE GENOMIC DNA]</scope>
    <source>
        <strain evidence="3 4">HZ-65</strain>
    </source>
</reference>
<feature type="compositionally biased region" description="Basic residues" evidence="1">
    <location>
        <begin position="1"/>
        <end position="10"/>
    </location>
</feature>
<dbReference type="InterPro" id="IPR018640">
    <property type="entry name" value="DUF2063"/>
</dbReference>
<dbReference type="Proteomes" id="UP000217265">
    <property type="component" value="Chromosome"/>
</dbReference>
<gene>
    <name evidence="3" type="ORF">CMV30_02535</name>
</gene>
<evidence type="ECO:0000313" key="4">
    <source>
        <dbReference type="Proteomes" id="UP000217265"/>
    </source>
</evidence>
<organism evidence="3 4">
    <name type="scientific">Nibricoccus aquaticus</name>
    <dbReference type="NCBI Taxonomy" id="2576891"/>
    <lineage>
        <taxon>Bacteria</taxon>
        <taxon>Pseudomonadati</taxon>
        <taxon>Verrucomicrobiota</taxon>
        <taxon>Opitutia</taxon>
        <taxon>Opitutales</taxon>
        <taxon>Opitutaceae</taxon>
        <taxon>Nibricoccus</taxon>
    </lineage>
</organism>
<evidence type="ECO:0000256" key="1">
    <source>
        <dbReference type="SAM" id="MobiDB-lite"/>
    </source>
</evidence>
<evidence type="ECO:0000313" key="3">
    <source>
        <dbReference type="EMBL" id="ATC62927.1"/>
    </source>
</evidence>
<dbReference type="EMBL" id="CP023344">
    <property type="protein sequence ID" value="ATC62927.1"/>
    <property type="molecule type" value="Genomic_DNA"/>
</dbReference>
<protein>
    <submittedName>
        <fullName evidence="3">DUF2063 domain-containing protein</fullName>
    </submittedName>
</protein>
<feature type="region of interest" description="Disordered" evidence="1">
    <location>
        <begin position="1"/>
        <end position="29"/>
    </location>
</feature>
<sequence>MSGVVRRGKRKTDGDVGAPREGIRRRKARGPELEPRDLLAWQRTMFAAVTRPLAAGDRAQAKWFDGTSSARAVAKLIKPSKTLRPLERVEIYNRMYWFRLLECIATDFPGVRALLGDERFWKLAEAYLAKNLSRSFTLRNLGAKLPLFVKTEAKWTKPFTEAAGDLARFEWAQIVAFDEARLRPLTKKMLAGLTAETLRLRVQPYLTLLTCGYAVDDYVLAVKNDSALRAEASNAVTERSVNEGDIDGASDGKVALVRLRERVHVAVHRVDNQLYYKRLEPEAARLLRALAAGRTLPEACGTAFVRTNFLPEEQAEKVQAWFALWMRLGWLCVRE</sequence>